<comment type="subcellular location">
    <subcellularLocation>
        <location evidence="1 13">Nucleus</location>
    </subcellularLocation>
</comment>
<evidence type="ECO:0000256" key="11">
    <source>
        <dbReference type="ARBA" id="ARBA00048336"/>
    </source>
</evidence>
<dbReference type="InterPro" id="IPR006186">
    <property type="entry name" value="Ser/Thr-sp_prot-phosphatase"/>
</dbReference>
<evidence type="ECO:0000256" key="10">
    <source>
        <dbReference type="ARBA" id="ARBA00047761"/>
    </source>
</evidence>
<evidence type="ECO:0000256" key="14">
    <source>
        <dbReference type="RuleBase" id="RU004273"/>
    </source>
</evidence>
<dbReference type="Proteomes" id="UP000585474">
    <property type="component" value="Unassembled WGS sequence"/>
</dbReference>
<comment type="similarity">
    <text evidence="2 13">Belongs to the PPP phosphatase family. BSU subfamily.</text>
</comment>
<comment type="catalytic activity">
    <reaction evidence="10">
        <text>O-phospho-L-seryl-[protein] + H2O = L-seryl-[protein] + phosphate</text>
        <dbReference type="Rhea" id="RHEA:20629"/>
        <dbReference type="Rhea" id="RHEA-COMP:9863"/>
        <dbReference type="Rhea" id="RHEA-COMP:11604"/>
        <dbReference type="ChEBI" id="CHEBI:15377"/>
        <dbReference type="ChEBI" id="CHEBI:29999"/>
        <dbReference type="ChEBI" id="CHEBI:43474"/>
        <dbReference type="ChEBI" id="CHEBI:83421"/>
        <dbReference type="EC" id="3.1.3.16"/>
    </reaction>
</comment>
<protein>
    <recommendedName>
        <fullName evidence="13 14">Serine/threonine-protein phosphatase</fullName>
        <ecNumber evidence="13 14">3.1.3.16</ecNumber>
    </recommendedName>
</protein>
<dbReference type="Gene3D" id="3.60.21.10">
    <property type="match status" value="1"/>
</dbReference>
<keyword evidence="6 13" id="KW-0378">Hydrolase</keyword>
<evidence type="ECO:0000256" key="13">
    <source>
        <dbReference type="PIRNR" id="PIRNR036363"/>
    </source>
</evidence>
<dbReference type="GO" id="GO:0005886">
    <property type="term" value="C:plasma membrane"/>
    <property type="evidence" value="ECO:0007669"/>
    <property type="project" value="UniProtKB-ARBA"/>
</dbReference>
<evidence type="ECO:0000256" key="12">
    <source>
        <dbReference type="ARBA" id="ARBA00059628"/>
    </source>
</evidence>
<dbReference type="SMART" id="SM00156">
    <property type="entry name" value="PP2Ac"/>
    <property type="match status" value="1"/>
</dbReference>
<dbReference type="InterPro" id="IPR041758">
    <property type="entry name" value="MPP_BSL_C"/>
</dbReference>
<dbReference type="SUPFAM" id="SSF117281">
    <property type="entry name" value="Kelch motif"/>
    <property type="match status" value="2"/>
</dbReference>
<dbReference type="SUPFAM" id="SSF56300">
    <property type="entry name" value="Metallo-dependent phosphatases"/>
    <property type="match status" value="1"/>
</dbReference>
<keyword evidence="18" id="KW-1185">Reference proteome</keyword>
<dbReference type="FunFam" id="3.60.21.10:FF:000008">
    <property type="entry name" value="Serine/threonine-protein phosphatase"/>
    <property type="match status" value="1"/>
</dbReference>
<name>A0A7J0HB69_9ERIC</name>
<evidence type="ECO:0000256" key="4">
    <source>
        <dbReference type="ARBA" id="ARBA00022723"/>
    </source>
</evidence>
<keyword evidence="3" id="KW-0880">Kelch repeat</keyword>
<feature type="domain" description="Serine/threonine specific protein phosphatases" evidence="16">
    <location>
        <begin position="766"/>
        <end position="771"/>
    </location>
</feature>
<evidence type="ECO:0000256" key="3">
    <source>
        <dbReference type="ARBA" id="ARBA00022441"/>
    </source>
</evidence>
<keyword evidence="5" id="KW-0677">Repeat</keyword>
<dbReference type="GO" id="GO:0005634">
    <property type="term" value="C:nucleus"/>
    <property type="evidence" value="ECO:0007669"/>
    <property type="project" value="UniProtKB-SubCell"/>
</dbReference>
<accession>A0A7J0HB69</accession>
<keyword evidence="7 13" id="KW-0904">Protein phosphatase</keyword>
<sequence length="1000" mass="107343">MEVDSSMVSEDSAAESNHDAPVSDQLEESPAAVSGSPPPVPQPSAVVGPRTAPTYSVVNAVMDKKEDGPGPRCGHTLTAVGAVGEEGTPGYIGPRLILFGGATALEGNSAASGTPSSAGSAGIRLAGATADVHCYDVWTNKWSRITPFGEPPTPRAAHVATAVGTMVVIQGGIGPAGLSAEDLHVLDLTQQRPRWHRVVVHGPGPGPRYGHVMALVGQRYLMAIGGNDGKRPLADVWALDTAAKPYEWRKLEPEGEGMQRQVLALMAFFFFVEGGMLTVCHWQVHMDLQSIEMVGGNGQLLLVSHHLLDTNMQQFFVNARLHVSGGALGGGRMVEDSSSVAVLDTAAGVWCDTKAVVTSPRTGRYSADAAGGDAAVELTRRCRHAASAIGDLIFIYGGLRGGVLLDDLLVAEDLTAAETTSAASHAAAAASNVQAGRLLGRYGFADERAQETIPEAVPDGAVVLGNPVAPPINGDMYTDISTENAMLQGSRRLSKGVEYLVEASAAEAEAISATLAAAKARQVNGEVELPDRDRGAEATSSGKHISTLIKPDSDVSNNSTPAGVRLHHRAVVVAAETGGALGGMVRQLSIDQFENEGRRVSYGTPENATAARKLLDRQMSINSVCQKRKDIHSSKHLNGSMGTDICGWVIAHLLKPRGWKPPVRRQFFLDCNEIADLCDSAERIFSSEPSVLQLRAPIKIFGDLHGQFGDLMRLFDEYGSPSTAGDIAYIDYLFLGDYVDRGQHSLETITLLLALKVEYTQNVHLIRGNHEAADINALFGFRIECIERMGERDGIWVWQRINRLFNWLPLAALIEKKIICMHGGIGRSINHVEQIENLQRPITMEAGSIVLMDLLWSDPTENDSVEGLRPNARGPGLVTFGPDRVMEFCNNNDLQLIVRAHECVMDGFERFAQGHLITLFSATNYCGTANNAGAILVLGRDLVVVPKLIHPLPPAISSPETSPERHIEDTWMQELNANRPPTPTRGRPQVANDRGSLAWI</sequence>
<dbReference type="InterPro" id="IPR012391">
    <property type="entry name" value="Ser/Thr_prot_Pase_BSU1"/>
</dbReference>
<dbReference type="PROSITE" id="PS00125">
    <property type="entry name" value="SER_THR_PHOSPHATASE"/>
    <property type="match status" value="1"/>
</dbReference>
<dbReference type="Pfam" id="PF00149">
    <property type="entry name" value="Metallophos"/>
    <property type="match status" value="1"/>
</dbReference>
<dbReference type="EC" id="3.1.3.16" evidence="13 14"/>
<gene>
    <name evidence="17" type="ORF">Acr_28g0009730</name>
</gene>
<dbReference type="AlphaFoldDB" id="A0A7J0HB69"/>
<evidence type="ECO:0000256" key="5">
    <source>
        <dbReference type="ARBA" id="ARBA00022737"/>
    </source>
</evidence>
<comment type="catalytic activity">
    <reaction evidence="11 13 14">
        <text>O-phospho-L-threonyl-[protein] + H2O = L-threonyl-[protein] + phosphate</text>
        <dbReference type="Rhea" id="RHEA:47004"/>
        <dbReference type="Rhea" id="RHEA-COMP:11060"/>
        <dbReference type="Rhea" id="RHEA-COMP:11605"/>
        <dbReference type="ChEBI" id="CHEBI:15377"/>
        <dbReference type="ChEBI" id="CHEBI:30013"/>
        <dbReference type="ChEBI" id="CHEBI:43474"/>
        <dbReference type="ChEBI" id="CHEBI:61977"/>
        <dbReference type="EC" id="3.1.3.16"/>
    </reaction>
</comment>
<evidence type="ECO:0000256" key="1">
    <source>
        <dbReference type="ARBA" id="ARBA00004123"/>
    </source>
</evidence>
<evidence type="ECO:0000256" key="8">
    <source>
        <dbReference type="ARBA" id="ARBA00023211"/>
    </source>
</evidence>
<dbReference type="InterPro" id="IPR029052">
    <property type="entry name" value="Metallo-depent_PP-like"/>
</dbReference>
<dbReference type="PANTHER" id="PTHR46422">
    <property type="entry name" value="SERINE/THREONINE-PROTEIN PHOSPHATASE BSL3"/>
    <property type="match status" value="1"/>
</dbReference>
<keyword evidence="4 13" id="KW-0479">Metal-binding</keyword>
<evidence type="ECO:0000256" key="2">
    <source>
        <dbReference type="ARBA" id="ARBA00005671"/>
    </source>
</evidence>
<feature type="region of interest" description="Disordered" evidence="15">
    <location>
        <begin position="528"/>
        <end position="562"/>
    </location>
</feature>
<dbReference type="GO" id="GO:0046872">
    <property type="term" value="F:metal ion binding"/>
    <property type="evidence" value="ECO:0007669"/>
    <property type="project" value="UniProtKB-UniRule"/>
</dbReference>
<evidence type="ECO:0000259" key="16">
    <source>
        <dbReference type="PROSITE" id="PS00125"/>
    </source>
</evidence>
<evidence type="ECO:0000256" key="15">
    <source>
        <dbReference type="SAM" id="MobiDB-lite"/>
    </source>
</evidence>
<reference evidence="17 18" key="1">
    <citation type="submission" date="2019-07" db="EMBL/GenBank/DDBJ databases">
        <title>De Novo Assembly of kiwifruit Actinidia rufa.</title>
        <authorList>
            <person name="Sugita-Konishi S."/>
            <person name="Sato K."/>
            <person name="Mori E."/>
            <person name="Abe Y."/>
            <person name="Kisaki G."/>
            <person name="Hamano K."/>
            <person name="Suezawa K."/>
            <person name="Otani M."/>
            <person name="Fukuda T."/>
            <person name="Manabe T."/>
            <person name="Gomi K."/>
            <person name="Tabuchi M."/>
            <person name="Akimitsu K."/>
            <person name="Kataoka I."/>
        </authorList>
    </citation>
    <scope>NUCLEOTIDE SEQUENCE [LARGE SCALE GENOMIC DNA]</scope>
    <source>
        <strain evidence="18">cv. Fuchu</strain>
    </source>
</reference>
<comment type="function">
    <text evidence="12">Phosphatase involved in elongation process, probably by acting as a regulator of brassinolide signaling.</text>
</comment>
<keyword evidence="9 13" id="KW-0539">Nucleus</keyword>
<dbReference type="Gene3D" id="2.120.10.80">
    <property type="entry name" value="Kelch-type beta propeller"/>
    <property type="match status" value="1"/>
</dbReference>
<evidence type="ECO:0000256" key="6">
    <source>
        <dbReference type="ARBA" id="ARBA00022801"/>
    </source>
</evidence>
<proteinExistence type="inferred from homology"/>
<comment type="caution">
    <text evidence="17">The sequence shown here is derived from an EMBL/GenBank/DDBJ whole genome shotgun (WGS) entry which is preliminary data.</text>
</comment>
<dbReference type="OrthoDB" id="309851at2759"/>
<dbReference type="InterPro" id="IPR015915">
    <property type="entry name" value="Kelch-typ_b-propeller"/>
</dbReference>
<dbReference type="CDD" id="cd07419">
    <property type="entry name" value="MPP_Bsu1_C"/>
    <property type="match status" value="1"/>
</dbReference>
<feature type="region of interest" description="Disordered" evidence="15">
    <location>
        <begin position="976"/>
        <end position="1000"/>
    </location>
</feature>
<dbReference type="PANTHER" id="PTHR46422:SF4">
    <property type="entry name" value="SERINE_THREONINE-PROTEIN PHOSPHATASE BSL3"/>
    <property type="match status" value="1"/>
</dbReference>
<evidence type="ECO:0000313" key="18">
    <source>
        <dbReference type="Proteomes" id="UP000585474"/>
    </source>
</evidence>
<dbReference type="InterPro" id="IPR004843">
    <property type="entry name" value="Calcineurin-like_PHP"/>
</dbReference>
<organism evidence="17 18">
    <name type="scientific">Actinidia rufa</name>
    <dbReference type="NCBI Taxonomy" id="165716"/>
    <lineage>
        <taxon>Eukaryota</taxon>
        <taxon>Viridiplantae</taxon>
        <taxon>Streptophyta</taxon>
        <taxon>Embryophyta</taxon>
        <taxon>Tracheophyta</taxon>
        <taxon>Spermatophyta</taxon>
        <taxon>Magnoliopsida</taxon>
        <taxon>eudicotyledons</taxon>
        <taxon>Gunneridae</taxon>
        <taxon>Pentapetalae</taxon>
        <taxon>asterids</taxon>
        <taxon>Ericales</taxon>
        <taxon>Actinidiaceae</taxon>
        <taxon>Actinidia</taxon>
    </lineage>
</organism>
<evidence type="ECO:0000256" key="9">
    <source>
        <dbReference type="ARBA" id="ARBA00023242"/>
    </source>
</evidence>
<dbReference type="PIRSF" id="PIRSF036363">
    <property type="entry name" value="PPP_BSU1"/>
    <property type="match status" value="1"/>
</dbReference>
<dbReference type="Pfam" id="PF24681">
    <property type="entry name" value="Kelch_KLHDC2_KLHL20_DRC7"/>
    <property type="match status" value="1"/>
</dbReference>
<feature type="region of interest" description="Disordered" evidence="15">
    <location>
        <begin position="1"/>
        <end position="50"/>
    </location>
</feature>
<dbReference type="PRINTS" id="PR00114">
    <property type="entry name" value="STPHPHTASE"/>
</dbReference>
<comment type="cofactor">
    <cofactor evidence="13">
        <name>Mn(2+)</name>
        <dbReference type="ChEBI" id="CHEBI:29035"/>
    </cofactor>
    <text evidence="13">Binds 2 manganese ions per subunit.</text>
</comment>
<evidence type="ECO:0000256" key="7">
    <source>
        <dbReference type="ARBA" id="ARBA00022912"/>
    </source>
</evidence>
<dbReference type="GO" id="GO:0009742">
    <property type="term" value="P:brassinosteroid mediated signaling pathway"/>
    <property type="evidence" value="ECO:0007669"/>
    <property type="project" value="InterPro"/>
</dbReference>
<dbReference type="FunFam" id="2.120.10.80:FF:000042">
    <property type="entry name" value="Serine/threonine-protein phosphatase"/>
    <property type="match status" value="1"/>
</dbReference>
<dbReference type="GO" id="GO:0004722">
    <property type="term" value="F:protein serine/threonine phosphatase activity"/>
    <property type="evidence" value="ECO:0007669"/>
    <property type="project" value="UniProtKB-UniRule"/>
</dbReference>
<dbReference type="EMBL" id="BJWL01000028">
    <property type="protein sequence ID" value="GFZ20268.1"/>
    <property type="molecule type" value="Genomic_DNA"/>
</dbReference>
<keyword evidence="8 13" id="KW-0464">Manganese</keyword>
<evidence type="ECO:0000313" key="17">
    <source>
        <dbReference type="EMBL" id="GFZ20268.1"/>
    </source>
</evidence>